<evidence type="ECO:0000313" key="3">
    <source>
        <dbReference type="Proteomes" id="UP000198287"/>
    </source>
</evidence>
<feature type="transmembrane region" description="Helical" evidence="1">
    <location>
        <begin position="48"/>
        <end position="69"/>
    </location>
</feature>
<sequence>MAPPYVTSSFGGHASKLNFFTECPIQWDGERECLRFKSLVGNSRVKMWHFNMFLTVDTITAGVIFYNLVQTLRAPSDTPYMPLPVALIVELLGVLTYYVIVNHVMVIFYGKDGVYGWNELLKIERQLVMGMHTGK</sequence>
<gene>
    <name evidence="2" type="ORF">Fcan01_24912</name>
</gene>
<comment type="caution">
    <text evidence="2">The sequence shown here is derived from an EMBL/GenBank/DDBJ whole genome shotgun (WGS) entry which is preliminary data.</text>
</comment>
<dbReference type="EMBL" id="LNIX01000034">
    <property type="protein sequence ID" value="OXA40157.1"/>
    <property type="molecule type" value="Genomic_DNA"/>
</dbReference>
<name>A0A226D5Y7_FOLCA</name>
<keyword evidence="1" id="KW-0472">Membrane</keyword>
<keyword evidence="1" id="KW-0812">Transmembrane</keyword>
<protein>
    <submittedName>
        <fullName evidence="2">Uncharacterized protein</fullName>
    </submittedName>
</protein>
<evidence type="ECO:0000256" key="1">
    <source>
        <dbReference type="SAM" id="Phobius"/>
    </source>
</evidence>
<accession>A0A226D5Y7</accession>
<reference evidence="2 3" key="1">
    <citation type="submission" date="2015-12" db="EMBL/GenBank/DDBJ databases">
        <title>The genome of Folsomia candida.</title>
        <authorList>
            <person name="Faddeeva A."/>
            <person name="Derks M.F."/>
            <person name="Anvar Y."/>
            <person name="Smit S."/>
            <person name="Van Straalen N."/>
            <person name="Roelofs D."/>
        </authorList>
    </citation>
    <scope>NUCLEOTIDE SEQUENCE [LARGE SCALE GENOMIC DNA]</scope>
    <source>
        <strain evidence="2 3">VU population</strain>
        <tissue evidence="2">Whole body</tissue>
    </source>
</reference>
<keyword evidence="3" id="KW-1185">Reference proteome</keyword>
<organism evidence="2 3">
    <name type="scientific">Folsomia candida</name>
    <name type="common">Springtail</name>
    <dbReference type="NCBI Taxonomy" id="158441"/>
    <lineage>
        <taxon>Eukaryota</taxon>
        <taxon>Metazoa</taxon>
        <taxon>Ecdysozoa</taxon>
        <taxon>Arthropoda</taxon>
        <taxon>Hexapoda</taxon>
        <taxon>Collembola</taxon>
        <taxon>Entomobryomorpha</taxon>
        <taxon>Isotomoidea</taxon>
        <taxon>Isotomidae</taxon>
        <taxon>Proisotominae</taxon>
        <taxon>Folsomia</taxon>
    </lineage>
</organism>
<keyword evidence="1" id="KW-1133">Transmembrane helix</keyword>
<evidence type="ECO:0000313" key="2">
    <source>
        <dbReference type="EMBL" id="OXA40157.1"/>
    </source>
</evidence>
<proteinExistence type="predicted"/>
<dbReference type="Proteomes" id="UP000198287">
    <property type="component" value="Unassembled WGS sequence"/>
</dbReference>
<dbReference type="AlphaFoldDB" id="A0A226D5Y7"/>
<feature type="transmembrane region" description="Helical" evidence="1">
    <location>
        <begin position="81"/>
        <end position="101"/>
    </location>
</feature>